<reference evidence="2 3" key="1">
    <citation type="submission" date="2016-07" db="EMBL/GenBank/DDBJ databases">
        <title>Draft genome of the white-rot fungus Obba rivulosa 3A-2.</title>
        <authorList>
            <consortium name="DOE Joint Genome Institute"/>
            <person name="Miettinen O."/>
            <person name="Riley R."/>
            <person name="Acob R."/>
            <person name="Barry K."/>
            <person name="Cullen D."/>
            <person name="De Vries R."/>
            <person name="Hainaut M."/>
            <person name="Hatakka A."/>
            <person name="Henrissat B."/>
            <person name="Hilden K."/>
            <person name="Kuo R."/>
            <person name="Labutti K."/>
            <person name="Lipzen A."/>
            <person name="Makela M.R."/>
            <person name="Sandor L."/>
            <person name="Spatafora J.W."/>
            <person name="Grigoriev I.V."/>
            <person name="Hibbett D.S."/>
        </authorList>
    </citation>
    <scope>NUCLEOTIDE SEQUENCE [LARGE SCALE GENOMIC DNA]</scope>
    <source>
        <strain evidence="2 3">3A-2</strain>
    </source>
</reference>
<accession>A0A8E2AS06</accession>
<dbReference type="AlphaFoldDB" id="A0A8E2AS06"/>
<organism evidence="2 3">
    <name type="scientific">Obba rivulosa</name>
    <dbReference type="NCBI Taxonomy" id="1052685"/>
    <lineage>
        <taxon>Eukaryota</taxon>
        <taxon>Fungi</taxon>
        <taxon>Dikarya</taxon>
        <taxon>Basidiomycota</taxon>
        <taxon>Agaricomycotina</taxon>
        <taxon>Agaricomycetes</taxon>
        <taxon>Polyporales</taxon>
        <taxon>Gelatoporiaceae</taxon>
        <taxon>Obba</taxon>
    </lineage>
</organism>
<evidence type="ECO:0000256" key="1">
    <source>
        <dbReference type="SAM" id="MobiDB-lite"/>
    </source>
</evidence>
<name>A0A8E2AS06_9APHY</name>
<gene>
    <name evidence="2" type="ORF">OBBRIDRAFT_794405</name>
</gene>
<feature type="compositionally biased region" description="Low complexity" evidence="1">
    <location>
        <begin position="75"/>
        <end position="93"/>
    </location>
</feature>
<feature type="region of interest" description="Disordered" evidence="1">
    <location>
        <begin position="64"/>
        <end position="100"/>
    </location>
</feature>
<sequence>MRHEPAPYLPHAGVPHIPTSVAPYVPDPPPGHNVVYRMYDPNTHKDIYLPAPRPGETYVVIPPKGRSIQVVDGTRSGSHSRSSSRSSARTPSSKKGQPLLRRLFNNFTPSIEWGPAPPDDRRPRTVSY</sequence>
<evidence type="ECO:0000313" key="2">
    <source>
        <dbReference type="EMBL" id="OCH89288.1"/>
    </source>
</evidence>
<dbReference type="EMBL" id="KV722430">
    <property type="protein sequence ID" value="OCH89288.1"/>
    <property type="molecule type" value="Genomic_DNA"/>
</dbReference>
<evidence type="ECO:0000313" key="3">
    <source>
        <dbReference type="Proteomes" id="UP000250043"/>
    </source>
</evidence>
<proteinExistence type="predicted"/>
<dbReference type="OrthoDB" id="2976199at2759"/>
<protein>
    <submittedName>
        <fullName evidence="2">Uncharacterized protein</fullName>
    </submittedName>
</protein>
<dbReference type="Proteomes" id="UP000250043">
    <property type="component" value="Unassembled WGS sequence"/>
</dbReference>
<keyword evidence="3" id="KW-1185">Reference proteome</keyword>